<reference evidence="1 2" key="7">
    <citation type="journal article" date="2000" name="Virology">
        <title>Characterization of a beta-1,3-glucanase encoded by chlorella virus PBCV-1.</title>
        <authorList>
            <person name="Sun L."/>
            <person name="Gurnon J.R."/>
            <person name="Adams B.J."/>
            <person name="Graves M.V."/>
            <person name="Van Etten J.L."/>
        </authorList>
    </citation>
    <scope>NUCLEOTIDE SEQUENCE [LARGE SCALE GENOMIC DNA]</scope>
</reference>
<keyword evidence="2" id="KW-1185">Reference proteome</keyword>
<organism evidence="1 2">
    <name type="scientific">Paramecium bursaria Chlorella virus 1</name>
    <name type="common">PBCV-1</name>
    <dbReference type="NCBI Taxonomy" id="10506"/>
    <lineage>
        <taxon>Viruses</taxon>
        <taxon>Varidnaviria</taxon>
        <taxon>Bamfordvirae</taxon>
        <taxon>Nucleocytoviricota</taxon>
        <taxon>Megaviricetes</taxon>
        <taxon>Algavirales</taxon>
        <taxon>Phycodnaviridae</taxon>
        <taxon>Chlorovirus</taxon>
        <taxon>Chlorovirus vanettense</taxon>
    </lineage>
</organism>
<reference evidence="1 2" key="1">
    <citation type="journal article" date="1995" name="Virology">
        <title>Analysis of 45 kb of DNA located at the left end of the chlorella virus PBCV-1 genome.</title>
        <authorList>
            <person name="Lu Z."/>
            <person name="Li Y."/>
            <person name="Zhang Y."/>
            <person name="Kutish G.F."/>
            <person name="Rock D.L."/>
            <person name="Van Etten J.L."/>
        </authorList>
    </citation>
    <scope>NUCLEOTIDE SEQUENCE [LARGE SCALE GENOMIC DNA]</scope>
</reference>
<dbReference type="Proteomes" id="UP000000862">
    <property type="component" value="Segment"/>
</dbReference>
<protein>
    <submittedName>
        <fullName evidence="1">Uncharacterized protein</fullName>
    </submittedName>
</protein>
<gene>
    <name evidence="1" type="primary">a475R</name>
</gene>
<proteinExistence type="predicted"/>
<reference evidence="1 2" key="4">
    <citation type="journal article" date="1996" name="Virology">
        <title>Analysis of 76 kb of the chlorella virus PBCV-1 330-kb genome: map positions 182 to 258.</title>
        <authorList>
            <person name="Kutish G.F."/>
            <person name="Li Y."/>
            <person name="Lu Z."/>
            <person name="Furuta M."/>
            <person name="Rock D.L."/>
            <person name="Van Etten J.L."/>
        </authorList>
    </citation>
    <scope>NUCLEOTIDE SEQUENCE [LARGE SCALE GENOMIC DNA]</scope>
</reference>
<dbReference type="GeneID" id="918163"/>
<reference evidence="1 2" key="5">
    <citation type="journal article" date="1997" name="Virology">
        <title>Analysis of 74 kb of DNA located at the right end of the 330-kb chlorella virus PBCV-1 genome.</title>
        <authorList>
            <person name="Li Y."/>
            <person name="Lu Z."/>
            <person name="Sun L."/>
            <person name="Ropp S."/>
            <person name="Kutish G.F."/>
            <person name="Rock D.L."/>
            <person name="Van Etten J.L."/>
        </authorList>
    </citation>
    <scope>NUCLEOTIDE SEQUENCE [LARGE SCALE GENOMIC DNA]</scope>
</reference>
<evidence type="ECO:0000313" key="1">
    <source>
        <dbReference type="EMBL" id="AAC96842.1"/>
    </source>
</evidence>
<reference evidence="1 2" key="3">
    <citation type="journal article" date="1996" name="Virology">
        <title>Analysis of 94 kb of the chlorella virus PBCV-1 330-kb genome: map positions 88 to 182.</title>
        <authorList>
            <person name="Lu Z."/>
            <person name="Li Y."/>
            <person name="Que Q."/>
            <person name="Kutish G.F."/>
            <person name="Rock D.L."/>
            <person name="Van Etten J.L."/>
        </authorList>
    </citation>
    <scope>NUCLEOTIDE SEQUENCE [LARGE SCALE GENOMIC DNA]</scope>
</reference>
<dbReference type="KEGG" id="vg:918163"/>
<reference evidence="1 2" key="2">
    <citation type="journal article" date="1995" name="Virology">
        <title>Analysis of 43 kb of the Chlorella virus PBCV-1 330-kb genome: map positions 45 to 88.</title>
        <authorList>
            <person name="Li Y."/>
            <person name="Lu Z."/>
            <person name="Burbank D.E."/>
            <person name="Kutish G.F."/>
            <person name="Rock D.L."/>
            <person name="Van Etten J.L."/>
        </authorList>
    </citation>
    <scope>NUCLEOTIDE SEQUENCE [LARGE SCALE GENOMIC DNA]</scope>
</reference>
<organismHost>
    <name type="scientific">Chlorella</name>
    <dbReference type="NCBI Taxonomy" id="3071"/>
</organismHost>
<dbReference type="EMBL" id="JF411744">
    <property type="protein sequence ID" value="AAC96842.1"/>
    <property type="molecule type" value="Genomic_DNA"/>
</dbReference>
<evidence type="ECO:0000313" key="2">
    <source>
        <dbReference type="Proteomes" id="UP000000862"/>
    </source>
</evidence>
<dbReference type="PIR" id="T17977">
    <property type="entry name" value="T17977"/>
</dbReference>
<reference evidence="1 2" key="6">
    <citation type="journal article" date="1999" name="Virology">
        <title>Chlorella virus PBCV-1 encodes a functional homospermidine synthase.</title>
        <authorList>
            <person name="Kaiser A."/>
            <person name="Vollmert M."/>
            <person name="Tholl D."/>
            <person name="Graves M.V."/>
            <person name="Gurnon J.R."/>
            <person name="Xing W."/>
            <person name="Lisec A.D."/>
            <person name="Nickerson K.W."/>
            <person name="Van Etten J.L."/>
        </authorList>
    </citation>
    <scope>NUCLEOTIDE SEQUENCE [LARGE SCALE GENOMIC DNA]</scope>
</reference>
<sequence>MVVWSGDVVETEFLSEIFYFSALTVVEDVDIQFWPIESGYMVPSVVNNVVTFTTNWKKDVNFGCIIPINFFDVFVLPHIKVFTSTVNHHV</sequence>
<accession>Q98525</accession>
<dbReference type="RefSeq" id="NP_048831.1">
    <property type="nucleotide sequence ID" value="NC_000852.5"/>
</dbReference>
<name>Q98525_PBCV1</name>
<reference evidence="1 2" key="8">
    <citation type="journal article" date="2010" name="J. Virol.">
        <title>Microarray analysis of Paramecium bursaria chlorella virus 1 transcription.</title>
        <authorList>
            <person name="Yanai-Balser G.M."/>
            <person name="Duncan G.A."/>
            <person name="Eudy J.D."/>
            <person name="Wang D."/>
            <person name="Li X."/>
            <person name="Agarkova I.V."/>
            <person name="Dunigan D.D."/>
            <person name="Van Etten J.L."/>
        </authorList>
    </citation>
    <scope>NUCLEOTIDE SEQUENCE [LARGE SCALE GENOMIC DNA]</scope>
</reference>